<evidence type="ECO:0000313" key="3">
    <source>
        <dbReference type="RefSeq" id="XP_008483795.1"/>
    </source>
</evidence>
<dbReference type="STRING" id="121845.A0A1S3DKL5"/>
<dbReference type="PaxDb" id="121845-A0A1S3DKL5"/>
<name>A0A1S3DKL5_DIACI</name>
<keyword evidence="2" id="KW-1185">Reference proteome</keyword>
<protein>
    <submittedName>
        <fullName evidence="3">Mediator of RNA polymerase II transcription subunit 16-like</fullName>
    </submittedName>
</protein>
<gene>
    <name evidence="3" type="primary">LOC103520474</name>
</gene>
<organism evidence="2 3">
    <name type="scientific">Diaphorina citri</name>
    <name type="common">Asian citrus psyllid</name>
    <dbReference type="NCBI Taxonomy" id="121845"/>
    <lineage>
        <taxon>Eukaryota</taxon>
        <taxon>Metazoa</taxon>
        <taxon>Ecdysozoa</taxon>
        <taxon>Arthropoda</taxon>
        <taxon>Hexapoda</taxon>
        <taxon>Insecta</taxon>
        <taxon>Pterygota</taxon>
        <taxon>Neoptera</taxon>
        <taxon>Paraneoptera</taxon>
        <taxon>Hemiptera</taxon>
        <taxon>Sternorrhyncha</taxon>
        <taxon>Psylloidea</taxon>
        <taxon>Psyllidae</taxon>
        <taxon>Diaphorininae</taxon>
        <taxon>Diaphorina</taxon>
    </lineage>
</organism>
<feature type="domain" description="Mediator of RNA polymerase II transcription subunit 16 central helical bridge" evidence="1">
    <location>
        <begin position="2"/>
        <end position="73"/>
    </location>
</feature>
<dbReference type="KEGG" id="dci:103520474"/>
<evidence type="ECO:0000259" key="1">
    <source>
        <dbReference type="Pfam" id="PF20718"/>
    </source>
</evidence>
<accession>A0A1S3DKL5</accession>
<sequence>MPNGNSKSIDLTYLSMLNSISTAFKSLLRPSDLASPDKGPAESLAASIADPTVSDVDKVLLNLGAKEFTVDPQHRVCS</sequence>
<dbReference type="InterPro" id="IPR048616">
    <property type="entry name" value="MED16_bridge"/>
</dbReference>
<dbReference type="Proteomes" id="UP000079169">
    <property type="component" value="Unplaced"/>
</dbReference>
<dbReference type="AlphaFoldDB" id="A0A1S3DKL5"/>
<reference evidence="3" key="1">
    <citation type="submission" date="2025-08" db="UniProtKB">
        <authorList>
            <consortium name="RefSeq"/>
        </authorList>
    </citation>
    <scope>IDENTIFICATION</scope>
</reference>
<evidence type="ECO:0000313" key="2">
    <source>
        <dbReference type="Proteomes" id="UP000079169"/>
    </source>
</evidence>
<proteinExistence type="predicted"/>
<dbReference type="Pfam" id="PF20718">
    <property type="entry name" value="Med16_bridge"/>
    <property type="match status" value="1"/>
</dbReference>
<dbReference type="RefSeq" id="XP_008483795.1">
    <property type="nucleotide sequence ID" value="XM_008485573.1"/>
</dbReference>
<dbReference type="GeneID" id="103520474"/>